<dbReference type="SUPFAM" id="SSF56601">
    <property type="entry name" value="beta-lactamase/transpeptidase-like"/>
    <property type="match status" value="1"/>
</dbReference>
<keyword evidence="5" id="KW-1185">Reference proteome</keyword>
<accession>A0A150F9X9</accession>
<dbReference type="PANTHER" id="PTHR30023">
    <property type="entry name" value="D-ALANYL-D-ALANINE CARBOXYPEPTIDASE"/>
    <property type="match status" value="1"/>
</dbReference>
<dbReference type="PANTHER" id="PTHR30023:SF0">
    <property type="entry name" value="PENICILLIN-SENSITIVE CARBOXYPEPTIDASE A"/>
    <property type="match status" value="1"/>
</dbReference>
<comment type="similarity">
    <text evidence="1">Belongs to the peptidase S13 family.</text>
</comment>
<reference evidence="5" key="1">
    <citation type="submission" date="2016-02" db="EMBL/GenBank/DDBJ databases">
        <authorList>
            <person name="Dunlap C."/>
        </authorList>
    </citation>
    <scope>NUCLEOTIDE SEQUENCE [LARGE SCALE GENOMIC DNA]</scope>
    <source>
        <strain evidence="5">NRRL B-41092</strain>
    </source>
</reference>
<evidence type="ECO:0000256" key="1">
    <source>
        <dbReference type="ARBA" id="ARBA00006096"/>
    </source>
</evidence>
<dbReference type="Gene3D" id="3.50.80.20">
    <property type="entry name" value="D-Ala-D-Ala carboxypeptidase C, peptidase S13"/>
    <property type="match status" value="1"/>
</dbReference>
<keyword evidence="4" id="KW-0121">Carboxypeptidase</keyword>
<evidence type="ECO:0000256" key="2">
    <source>
        <dbReference type="ARBA" id="ARBA00022801"/>
    </source>
</evidence>
<dbReference type="AlphaFoldDB" id="A0A150F9X9"/>
<dbReference type="GO" id="GO:0004185">
    <property type="term" value="F:serine-type carboxypeptidase activity"/>
    <property type="evidence" value="ECO:0007669"/>
    <property type="project" value="InterPro"/>
</dbReference>
<dbReference type="Pfam" id="PF02113">
    <property type="entry name" value="Peptidase_S13"/>
    <property type="match status" value="1"/>
</dbReference>
<keyword evidence="4" id="KW-0645">Protease</keyword>
<feature type="chain" id="PRO_5039448961" evidence="3">
    <location>
        <begin position="24"/>
        <end position="491"/>
    </location>
</feature>
<feature type="signal peptide" evidence="3">
    <location>
        <begin position="1"/>
        <end position="23"/>
    </location>
</feature>
<dbReference type="OrthoDB" id="9802627at2"/>
<sequence>MKKHVKRWAAVMLLFVIAAVPYIDDSAKAVEKKGALTEQLTKILEEEPALKGAIAGVSIRSAKTGEVLFGHQEDVRLRPASLMKLLTASAALSVLGEDYTFKTEVRTDGAVKGKQLHGNLYLAGKGDPTLLTSDFDKMAEQVKKAGINVIKGDVVGDDTWYDHIRYSADLPWSDEGQYYGAQVSALTASPNEDYDAGTVIAEISPAEQPGKKASVTISPKTSVVHVKNEVKTVAAGEKKDLTIEREHGGNLITIKGTIPAGAGKTKEWAAVWGPTNYALDLWKQALKKQGITVKGKVKSGKMPHHTDLITSRKSVPLSKLLIPFMKLSNNGHAEILIKEMGKVKKGEGSWEKGLEVMTSQLSAFGLNPDELIARDGSGVSHIDGVSADQIGALLYAVQKEKWFPALLHSLPVAGSSDRMTGGTLRNRLKDTPAEGKIKAKTGSLTSVSSIAGYAETKSGDTLIFSVLQNGLLDEDDGKDIEDKIAVLLANQ</sequence>
<dbReference type="EMBL" id="LSBA01000006">
    <property type="protein sequence ID" value="KXZ21829.1"/>
    <property type="molecule type" value="Genomic_DNA"/>
</dbReference>
<dbReference type="GO" id="GO:0000270">
    <property type="term" value="P:peptidoglycan metabolic process"/>
    <property type="evidence" value="ECO:0007669"/>
    <property type="project" value="TreeGrafter"/>
</dbReference>
<proteinExistence type="inferred from homology"/>
<dbReference type="NCBIfam" id="TIGR00666">
    <property type="entry name" value="PBP4"/>
    <property type="match status" value="1"/>
</dbReference>
<dbReference type="InterPro" id="IPR012338">
    <property type="entry name" value="Beta-lactam/transpept-like"/>
</dbReference>
<dbReference type="GO" id="GO:0006508">
    <property type="term" value="P:proteolysis"/>
    <property type="evidence" value="ECO:0007669"/>
    <property type="project" value="InterPro"/>
</dbReference>
<dbReference type="RefSeq" id="WP_061521182.1">
    <property type="nucleotide sequence ID" value="NZ_JARLZY010000005.1"/>
</dbReference>
<dbReference type="Proteomes" id="UP000075430">
    <property type="component" value="Unassembled WGS sequence"/>
</dbReference>
<keyword evidence="3" id="KW-0732">Signal</keyword>
<evidence type="ECO:0000313" key="5">
    <source>
        <dbReference type="Proteomes" id="UP000075430"/>
    </source>
</evidence>
<gene>
    <name evidence="4" type="ORF">AXI58_12905</name>
</gene>
<protein>
    <submittedName>
        <fullName evidence="4">D-alanyl-D-alanine carboxypeptidase</fullName>
    </submittedName>
</protein>
<dbReference type="Gene3D" id="3.40.710.10">
    <property type="entry name" value="DD-peptidase/beta-lactamase superfamily"/>
    <property type="match status" value="1"/>
</dbReference>
<dbReference type="PRINTS" id="PR00922">
    <property type="entry name" value="DADACBPTASE3"/>
</dbReference>
<evidence type="ECO:0000256" key="3">
    <source>
        <dbReference type="SAM" id="SignalP"/>
    </source>
</evidence>
<organism evidence="4 5">
    <name type="scientific">Bacillus nakamurai</name>
    <dbReference type="NCBI Taxonomy" id="1793963"/>
    <lineage>
        <taxon>Bacteria</taxon>
        <taxon>Bacillati</taxon>
        <taxon>Bacillota</taxon>
        <taxon>Bacilli</taxon>
        <taxon>Bacillales</taxon>
        <taxon>Bacillaceae</taxon>
        <taxon>Bacillus</taxon>
    </lineage>
</organism>
<dbReference type="InterPro" id="IPR000667">
    <property type="entry name" value="Peptidase_S13"/>
</dbReference>
<comment type="caution">
    <text evidence="4">The sequence shown here is derived from an EMBL/GenBank/DDBJ whole genome shotgun (WGS) entry which is preliminary data.</text>
</comment>
<name>A0A150F9X9_9BACI</name>
<dbReference type="STRING" id="1793963.AXI58_12905"/>
<evidence type="ECO:0000313" key="4">
    <source>
        <dbReference type="EMBL" id="KXZ21829.1"/>
    </source>
</evidence>
<keyword evidence="2" id="KW-0378">Hydrolase</keyword>